<proteinExistence type="predicted"/>
<dbReference type="AlphaFoldDB" id="A0A383V2F1"/>
<sequence length="236" mass="24396">MDDCDDDALDDSSELLSDALDSDCADDSEANMLLSQLQAPECCSPASPLVICLRNRQRDGAAVASSGDDEEDAEYLQQQQQQQQQQQGAGLHRLRHRVAGAAAAAVSCHCSTAAAKGAAPRTRKAAAVKATAAQPAAKPACNRAKRVPVDRGSDDPDAAAALRIAAFTDADAWDLVDKAPLAANNTDGQYQQAARIFKAGEHSLRPATARAIDAADDAASDAANNAADDAADDAAV</sequence>
<protein>
    <submittedName>
        <fullName evidence="2">Uncharacterized protein</fullName>
    </submittedName>
</protein>
<feature type="region of interest" description="Disordered" evidence="1">
    <location>
        <begin position="60"/>
        <end position="94"/>
    </location>
</feature>
<evidence type="ECO:0000256" key="1">
    <source>
        <dbReference type="SAM" id="MobiDB-lite"/>
    </source>
</evidence>
<dbReference type="Proteomes" id="UP000256970">
    <property type="component" value="Unassembled WGS sequence"/>
</dbReference>
<evidence type="ECO:0000313" key="2">
    <source>
        <dbReference type="EMBL" id="SZX59725.1"/>
    </source>
</evidence>
<organism evidence="2 3">
    <name type="scientific">Tetradesmus obliquus</name>
    <name type="common">Green alga</name>
    <name type="synonym">Acutodesmus obliquus</name>
    <dbReference type="NCBI Taxonomy" id="3088"/>
    <lineage>
        <taxon>Eukaryota</taxon>
        <taxon>Viridiplantae</taxon>
        <taxon>Chlorophyta</taxon>
        <taxon>core chlorophytes</taxon>
        <taxon>Chlorophyceae</taxon>
        <taxon>CS clade</taxon>
        <taxon>Sphaeropleales</taxon>
        <taxon>Scenedesmaceae</taxon>
        <taxon>Tetradesmus</taxon>
    </lineage>
</organism>
<gene>
    <name evidence="2" type="ORF">BQ4739_LOCUS337</name>
</gene>
<name>A0A383V2F1_TETOB</name>
<keyword evidence="3" id="KW-1185">Reference proteome</keyword>
<feature type="region of interest" description="Disordered" evidence="1">
    <location>
        <begin position="217"/>
        <end position="236"/>
    </location>
</feature>
<reference evidence="2 3" key="1">
    <citation type="submission" date="2016-10" db="EMBL/GenBank/DDBJ databases">
        <authorList>
            <person name="Cai Z."/>
        </authorList>
    </citation>
    <scope>NUCLEOTIDE SEQUENCE [LARGE SCALE GENOMIC DNA]</scope>
</reference>
<dbReference type="EMBL" id="FNXT01000024">
    <property type="protein sequence ID" value="SZX59725.1"/>
    <property type="molecule type" value="Genomic_DNA"/>
</dbReference>
<accession>A0A383V2F1</accession>
<feature type="compositionally biased region" description="Low complexity" evidence="1">
    <location>
        <begin position="77"/>
        <end position="87"/>
    </location>
</feature>
<evidence type="ECO:0000313" key="3">
    <source>
        <dbReference type="Proteomes" id="UP000256970"/>
    </source>
</evidence>